<evidence type="ECO:0000256" key="1">
    <source>
        <dbReference type="ARBA" id="ARBA00001933"/>
    </source>
</evidence>
<dbReference type="GO" id="GO:0047804">
    <property type="term" value="F:cysteine-S-conjugate beta-lyase activity"/>
    <property type="evidence" value="ECO:0007669"/>
    <property type="project" value="UniProtKB-EC"/>
</dbReference>
<dbReference type="STRING" id="926550.CLDAP_33750"/>
<dbReference type="KEGG" id="cap:CLDAP_33750"/>
<dbReference type="eggNOG" id="COG1168">
    <property type="taxonomic scope" value="Bacteria"/>
</dbReference>
<dbReference type="InterPro" id="IPR004839">
    <property type="entry name" value="Aminotransferase_I/II_large"/>
</dbReference>
<reference evidence="7 8" key="1">
    <citation type="submission" date="2012-02" db="EMBL/GenBank/DDBJ databases">
        <title>Complete genome sequence of Caldilinea aerophila DSM 14535 (= NBRC 102666).</title>
        <authorList>
            <person name="Oguchi A."/>
            <person name="Hosoyama A."/>
            <person name="Sekine M."/>
            <person name="Fukai R."/>
            <person name="Kato Y."/>
            <person name="Nakamura S."/>
            <person name="Hanada S."/>
            <person name="Yamazaki S."/>
            <person name="Fujita N."/>
        </authorList>
    </citation>
    <scope>NUCLEOTIDE SEQUENCE [LARGE SCALE GENOMIC DNA]</scope>
    <source>
        <strain evidence="8">DSM 14535 / JCM 11387 / NBRC 104270 / STL-6-O1</strain>
    </source>
</reference>
<keyword evidence="3" id="KW-0663">Pyridoxal phosphate</keyword>
<dbReference type="PATRIC" id="fig|926550.5.peg.3642"/>
<gene>
    <name evidence="7" type="ordered locus">CLDAP_33750</name>
</gene>
<dbReference type="GO" id="GO:0030170">
    <property type="term" value="F:pyridoxal phosphate binding"/>
    <property type="evidence" value="ECO:0007669"/>
    <property type="project" value="InterPro"/>
</dbReference>
<feature type="domain" description="Aminotransferase class I/classII large" evidence="6">
    <location>
        <begin position="13"/>
        <end position="350"/>
    </location>
</feature>
<organism evidence="7 8">
    <name type="scientific">Caldilinea aerophila (strain DSM 14535 / JCM 11387 / NBRC 104270 / STL-6-O1)</name>
    <dbReference type="NCBI Taxonomy" id="926550"/>
    <lineage>
        <taxon>Bacteria</taxon>
        <taxon>Bacillati</taxon>
        <taxon>Chloroflexota</taxon>
        <taxon>Caldilineae</taxon>
        <taxon>Caldilineales</taxon>
        <taxon>Caldilineaceae</taxon>
        <taxon>Caldilinea</taxon>
    </lineage>
</organism>
<dbReference type="PANTHER" id="PTHR43525">
    <property type="entry name" value="PROTEIN MALY"/>
    <property type="match status" value="1"/>
</dbReference>
<dbReference type="PANTHER" id="PTHR43525:SF1">
    <property type="entry name" value="PROTEIN MALY"/>
    <property type="match status" value="1"/>
</dbReference>
<dbReference type="HOGENOM" id="CLU_017584_15_0_0"/>
<comment type="similarity">
    <text evidence="5">Belongs to the class-II pyridoxal-phosphate-dependent aminotransferase family. MalY/PatB cystathionine beta-lyase subfamily.</text>
</comment>
<evidence type="ECO:0000256" key="4">
    <source>
        <dbReference type="ARBA" id="ARBA00023239"/>
    </source>
</evidence>
<dbReference type="Pfam" id="PF00155">
    <property type="entry name" value="Aminotran_1_2"/>
    <property type="match status" value="1"/>
</dbReference>
<evidence type="ECO:0000259" key="6">
    <source>
        <dbReference type="Pfam" id="PF00155"/>
    </source>
</evidence>
<comment type="cofactor">
    <cofactor evidence="1">
        <name>pyridoxal 5'-phosphate</name>
        <dbReference type="ChEBI" id="CHEBI:597326"/>
    </cofactor>
</comment>
<protein>
    <recommendedName>
        <fullName evidence="2">cysteine-S-conjugate beta-lyase</fullName>
        <ecNumber evidence="2">4.4.1.13</ecNumber>
    </recommendedName>
</protein>
<sequence>MWVADMDFASPQPIIDALARRIAHGVFGYGLEPQSLKQTLVERMLRLYRWEIRPEDILFLPGLVSGLNVVSRAIGEPGDGVLINTPVYGPFLTAPANQQRTLQSAPLRARQIGRRLHYELNMEGLAEAIQPQTKLFLLCNPHNPVGRAYTREELSEIAAFCEAHDLVICSDEIHCDLLLDDARHIPIASLAPEIAQRTITLMAPSKTFNIPGLGASFAIIQNSALRKRVEKAMAGIVPHVNILGMVAAEAAYTQCDPWLEALRSYLTANRNVAVAFIEQHLPGARFTCPEATYLLWVDLRAVVDGKPADFLLRKAKLAVNDGAWFGEGGEGFVRLNFGCPRRILEEGLQRMAAALNGFSE</sequence>
<dbReference type="InterPro" id="IPR027619">
    <property type="entry name" value="C-S_lyase_PatB-like"/>
</dbReference>
<dbReference type="SUPFAM" id="SSF53383">
    <property type="entry name" value="PLP-dependent transferases"/>
    <property type="match status" value="1"/>
</dbReference>
<dbReference type="InterPro" id="IPR051798">
    <property type="entry name" value="Class-II_PLP-Dep_Aminotrans"/>
</dbReference>
<evidence type="ECO:0000313" key="8">
    <source>
        <dbReference type="Proteomes" id="UP000007880"/>
    </source>
</evidence>
<dbReference type="InterPro" id="IPR015424">
    <property type="entry name" value="PyrdxlP-dep_Trfase"/>
</dbReference>
<dbReference type="EMBL" id="AP012337">
    <property type="protein sequence ID" value="BAM01415.1"/>
    <property type="molecule type" value="Genomic_DNA"/>
</dbReference>
<dbReference type="Proteomes" id="UP000007880">
    <property type="component" value="Chromosome"/>
</dbReference>
<dbReference type="EC" id="4.4.1.13" evidence="2"/>
<dbReference type="InterPro" id="IPR015422">
    <property type="entry name" value="PyrdxlP-dep_Trfase_small"/>
</dbReference>
<evidence type="ECO:0000313" key="7">
    <source>
        <dbReference type="EMBL" id="BAM01415.1"/>
    </source>
</evidence>
<evidence type="ECO:0000256" key="2">
    <source>
        <dbReference type="ARBA" id="ARBA00012224"/>
    </source>
</evidence>
<dbReference type="InterPro" id="IPR015421">
    <property type="entry name" value="PyrdxlP-dep_Trfase_major"/>
</dbReference>
<proteinExistence type="inferred from homology"/>
<keyword evidence="8" id="KW-1185">Reference proteome</keyword>
<keyword evidence="7" id="KW-0032">Aminotransferase</keyword>
<dbReference type="CDD" id="cd00609">
    <property type="entry name" value="AAT_like"/>
    <property type="match status" value="1"/>
</dbReference>
<dbReference type="AlphaFoldDB" id="I0I827"/>
<evidence type="ECO:0000256" key="3">
    <source>
        <dbReference type="ARBA" id="ARBA00022898"/>
    </source>
</evidence>
<keyword evidence="7" id="KW-0808">Transferase</keyword>
<keyword evidence="4" id="KW-0456">Lyase</keyword>
<dbReference type="Gene3D" id="3.40.640.10">
    <property type="entry name" value="Type I PLP-dependent aspartate aminotransferase-like (Major domain)"/>
    <property type="match status" value="1"/>
</dbReference>
<name>I0I827_CALAS</name>
<dbReference type="NCBIfam" id="TIGR04350">
    <property type="entry name" value="C_S_lyase_PatB"/>
    <property type="match status" value="1"/>
</dbReference>
<accession>I0I827</accession>
<dbReference type="GO" id="GO:0008483">
    <property type="term" value="F:transaminase activity"/>
    <property type="evidence" value="ECO:0007669"/>
    <property type="project" value="UniProtKB-KW"/>
</dbReference>
<dbReference type="Gene3D" id="3.90.1150.10">
    <property type="entry name" value="Aspartate Aminotransferase, domain 1"/>
    <property type="match status" value="1"/>
</dbReference>
<evidence type="ECO:0000256" key="5">
    <source>
        <dbReference type="ARBA" id="ARBA00037974"/>
    </source>
</evidence>